<evidence type="ECO:0000256" key="9">
    <source>
        <dbReference type="PROSITE-ProRule" id="PRU00205"/>
    </source>
</evidence>
<evidence type="ECO:0000256" key="10">
    <source>
        <dbReference type="SAM" id="MobiDB-lite"/>
    </source>
</evidence>
<name>W6MFI3_9ASCO</name>
<dbReference type="Proteomes" id="UP000019384">
    <property type="component" value="Unassembled WGS sequence"/>
</dbReference>
<keyword evidence="3" id="KW-0808">Transferase</keyword>
<dbReference type="AlphaFoldDB" id="W6MFI3"/>
<dbReference type="GO" id="GO:0046513">
    <property type="term" value="P:ceramide biosynthetic process"/>
    <property type="evidence" value="ECO:0007669"/>
    <property type="project" value="InterPro"/>
</dbReference>
<dbReference type="InterPro" id="IPR006634">
    <property type="entry name" value="TLC-dom"/>
</dbReference>
<dbReference type="STRING" id="1382522.W6MFI3"/>
<keyword evidence="7 9" id="KW-0472">Membrane</keyword>
<keyword evidence="14" id="KW-1185">Reference proteome</keyword>
<comment type="similarity">
    <text evidence="2">Belongs to the sphingosine N-acyltransferase family.</text>
</comment>
<dbReference type="PANTHER" id="PTHR12560">
    <property type="entry name" value="LONGEVITY ASSURANCE FACTOR 1 LAG1"/>
    <property type="match status" value="1"/>
</dbReference>
<comment type="subcellular location">
    <subcellularLocation>
        <location evidence="1">Endoplasmic reticulum membrane</location>
        <topology evidence="1">Multi-pass membrane protein</topology>
    </subcellularLocation>
</comment>
<keyword evidence="6 11" id="KW-1133">Transmembrane helix</keyword>
<feature type="transmembrane region" description="Helical" evidence="11">
    <location>
        <begin position="176"/>
        <end position="194"/>
    </location>
</feature>
<evidence type="ECO:0000256" key="5">
    <source>
        <dbReference type="ARBA" id="ARBA00022824"/>
    </source>
</evidence>
<dbReference type="GO" id="GO:0050291">
    <property type="term" value="F:sphingosine N-acyltransferase activity"/>
    <property type="evidence" value="ECO:0007669"/>
    <property type="project" value="InterPro"/>
</dbReference>
<accession>W6MFI3</accession>
<feature type="compositionally biased region" description="Low complexity" evidence="10">
    <location>
        <begin position="8"/>
        <end position="17"/>
    </location>
</feature>
<dbReference type="Pfam" id="PF03798">
    <property type="entry name" value="TRAM_LAG1_CLN8"/>
    <property type="match status" value="1"/>
</dbReference>
<gene>
    <name evidence="13" type="ORF">KUCA_T00000058001</name>
</gene>
<dbReference type="OrthoDB" id="3053196at2759"/>
<feature type="transmembrane region" description="Helical" evidence="11">
    <location>
        <begin position="252"/>
        <end position="280"/>
    </location>
</feature>
<reference evidence="13" key="2">
    <citation type="submission" date="2014-02" db="EMBL/GenBank/DDBJ databases">
        <title>Complete DNA sequence of /Kuraishia capsulata/ illustrates novel genomic features among budding yeasts (/Saccharomycotina/).</title>
        <authorList>
            <person name="Morales L."/>
            <person name="Noel B."/>
            <person name="Porcel B."/>
            <person name="Marcet-Houben M."/>
            <person name="Hullo M-F."/>
            <person name="Sacerdot C."/>
            <person name="Tekaia F."/>
            <person name="Leh-Louis V."/>
            <person name="Despons L."/>
            <person name="Khanna V."/>
            <person name="Aury J-M."/>
            <person name="Barbe V."/>
            <person name="Couloux A."/>
            <person name="Labadie K."/>
            <person name="Pelletier E."/>
            <person name="Souciet J-L."/>
            <person name="Boekhout T."/>
            <person name="Gabaldon T."/>
            <person name="Wincker P."/>
            <person name="Dujon B."/>
        </authorList>
    </citation>
    <scope>NUCLEOTIDE SEQUENCE</scope>
    <source>
        <strain evidence="13">CBS 1993</strain>
    </source>
</reference>
<keyword evidence="5" id="KW-0256">Endoplasmic reticulum</keyword>
<feature type="region of interest" description="Disordered" evidence="10">
    <location>
        <begin position="1"/>
        <end position="53"/>
    </location>
</feature>
<feature type="transmembrane region" description="Helical" evidence="11">
    <location>
        <begin position="222"/>
        <end position="240"/>
    </location>
</feature>
<dbReference type="SMART" id="SM00724">
    <property type="entry name" value="TLC"/>
    <property type="match status" value="1"/>
</dbReference>
<evidence type="ECO:0000256" key="1">
    <source>
        <dbReference type="ARBA" id="ARBA00004477"/>
    </source>
</evidence>
<dbReference type="GeneID" id="34517504"/>
<evidence type="ECO:0000256" key="2">
    <source>
        <dbReference type="ARBA" id="ARBA00009808"/>
    </source>
</evidence>
<evidence type="ECO:0000256" key="7">
    <source>
        <dbReference type="ARBA" id="ARBA00023136"/>
    </source>
</evidence>
<dbReference type="RefSeq" id="XP_022456116.1">
    <property type="nucleotide sequence ID" value="XM_022604559.1"/>
</dbReference>
<evidence type="ECO:0000256" key="3">
    <source>
        <dbReference type="ARBA" id="ARBA00022679"/>
    </source>
</evidence>
<feature type="transmembrane region" description="Helical" evidence="11">
    <location>
        <begin position="133"/>
        <end position="155"/>
    </location>
</feature>
<evidence type="ECO:0000313" key="13">
    <source>
        <dbReference type="EMBL" id="CDK24098.1"/>
    </source>
</evidence>
<dbReference type="GO" id="GO:0005789">
    <property type="term" value="C:endoplasmic reticulum membrane"/>
    <property type="evidence" value="ECO:0007669"/>
    <property type="project" value="UniProtKB-SubCell"/>
</dbReference>
<keyword evidence="4 9" id="KW-0812">Transmembrane</keyword>
<evidence type="ECO:0000313" key="14">
    <source>
        <dbReference type="Proteomes" id="UP000019384"/>
    </source>
</evidence>
<feature type="transmembrane region" description="Helical" evidence="11">
    <location>
        <begin position="356"/>
        <end position="380"/>
    </location>
</feature>
<dbReference type="HOGENOM" id="CLU_028277_4_0_1"/>
<organism evidence="13 14">
    <name type="scientific">Kuraishia capsulata CBS 1993</name>
    <dbReference type="NCBI Taxonomy" id="1382522"/>
    <lineage>
        <taxon>Eukaryota</taxon>
        <taxon>Fungi</taxon>
        <taxon>Dikarya</taxon>
        <taxon>Ascomycota</taxon>
        <taxon>Saccharomycotina</taxon>
        <taxon>Pichiomycetes</taxon>
        <taxon>Pichiales</taxon>
        <taxon>Pichiaceae</taxon>
        <taxon>Kuraishia</taxon>
    </lineage>
</organism>
<feature type="transmembrane region" description="Helical" evidence="11">
    <location>
        <begin position="76"/>
        <end position="98"/>
    </location>
</feature>
<evidence type="ECO:0000256" key="8">
    <source>
        <dbReference type="ARBA" id="ARBA00023180"/>
    </source>
</evidence>
<proteinExistence type="inferred from homology"/>
<evidence type="ECO:0000256" key="4">
    <source>
        <dbReference type="ARBA" id="ARBA00022692"/>
    </source>
</evidence>
<feature type="transmembrane region" description="Helical" evidence="11">
    <location>
        <begin position="300"/>
        <end position="317"/>
    </location>
</feature>
<dbReference type="EMBL" id="HG793125">
    <property type="protein sequence ID" value="CDK24098.1"/>
    <property type="molecule type" value="Genomic_DNA"/>
</dbReference>
<evidence type="ECO:0000256" key="6">
    <source>
        <dbReference type="ARBA" id="ARBA00022989"/>
    </source>
</evidence>
<reference evidence="13" key="1">
    <citation type="submission" date="2013-12" db="EMBL/GenBank/DDBJ databases">
        <authorList>
            <person name="Genoscope - CEA"/>
        </authorList>
    </citation>
    <scope>NUCLEOTIDE SEQUENCE</scope>
    <source>
        <strain evidence="13">CBS 1993</strain>
    </source>
</reference>
<dbReference type="PROSITE" id="PS50922">
    <property type="entry name" value="TLC"/>
    <property type="match status" value="1"/>
</dbReference>
<sequence>MPPKTTKKQTSSAAKGAANRRRKSSVGAINLGDTSVPGLGSRGSEQRNKKLDEALSKKDNSDLGISKKIFVGVKELCLRHVWLPFLLILVSVWSAYLLSDNHTESNPLRMFIDVSYEIPGTEPKMYGKGKKDFAFVAFYMLFFTFTREFTMQVILRPLAYRFGIQKEAKVKRFLEQMYAVSYYSFTGPLGLYIMKQTPLWFFETTAFYENFPHKTHDHLFKVYYLAQAAFWAQQSVILIFRLEAPRKDFKELVFHHIITIALIFLSYRFHFTWMGLAVYITMDISDWFLGLSKSFNYVNARITGPFFAVFTVVWFYLRHYLNIKILWSVLTEFRTVGPFELSWEDQQYKCWISQPIVFVLIFALQLVNLLWFFLILRILYRYVVLHVEEDVRSESESDNEEDAKKQN</sequence>
<evidence type="ECO:0000256" key="11">
    <source>
        <dbReference type="SAM" id="Phobius"/>
    </source>
</evidence>
<dbReference type="InterPro" id="IPR016439">
    <property type="entry name" value="Lag1/Lac1-like"/>
</dbReference>
<dbReference type="PANTHER" id="PTHR12560:SF11">
    <property type="entry name" value="CERAMIDE SYNTHASE LAC1-RELATED"/>
    <property type="match status" value="1"/>
</dbReference>
<protein>
    <recommendedName>
        <fullName evidence="12">TLC domain-containing protein</fullName>
    </recommendedName>
</protein>
<keyword evidence="8" id="KW-0325">Glycoprotein</keyword>
<feature type="domain" description="TLC" evidence="12">
    <location>
        <begin position="168"/>
        <end position="384"/>
    </location>
</feature>
<evidence type="ECO:0000259" key="12">
    <source>
        <dbReference type="PROSITE" id="PS50922"/>
    </source>
</evidence>
<feature type="compositionally biased region" description="Basic and acidic residues" evidence="10">
    <location>
        <begin position="44"/>
        <end position="53"/>
    </location>
</feature>